<evidence type="ECO:0000313" key="2">
    <source>
        <dbReference type="Proteomes" id="UP000539642"/>
    </source>
</evidence>
<proteinExistence type="predicted"/>
<dbReference type="Proteomes" id="UP000539642">
    <property type="component" value="Unassembled WGS sequence"/>
</dbReference>
<reference evidence="1 2" key="1">
    <citation type="submission" date="2020-08" db="EMBL/GenBank/DDBJ databases">
        <title>Genomic Encyclopedia of Type Strains, Phase IV (KMG-IV): sequencing the most valuable type-strain genomes for metagenomic binning, comparative biology and taxonomic classification.</title>
        <authorList>
            <person name="Goeker M."/>
        </authorList>
    </citation>
    <scope>NUCLEOTIDE SEQUENCE [LARGE SCALE GENOMIC DNA]</scope>
    <source>
        <strain evidence="1 2">DSM 28570</strain>
    </source>
</reference>
<dbReference type="EMBL" id="JACHEO010000011">
    <property type="protein sequence ID" value="MBB5348348.1"/>
    <property type="molecule type" value="Genomic_DNA"/>
</dbReference>
<sequence length="78" mass="8440">MGGNYLVALVAPENPVMPDGGQSVLEKFCVPLIADGDGFRRKLKDLCSEGLDITASRETDNLESIRKTANDVEDIDTD</sequence>
<organism evidence="1 2">
    <name type="scientific">Desulfoprunum benzoelyticum</name>
    <dbReference type="NCBI Taxonomy" id="1506996"/>
    <lineage>
        <taxon>Bacteria</taxon>
        <taxon>Pseudomonadati</taxon>
        <taxon>Thermodesulfobacteriota</taxon>
        <taxon>Desulfobulbia</taxon>
        <taxon>Desulfobulbales</taxon>
        <taxon>Desulfobulbaceae</taxon>
        <taxon>Desulfoprunum</taxon>
    </lineage>
</organism>
<accession>A0A840V0E4</accession>
<protein>
    <submittedName>
        <fullName evidence="1">Uncharacterized protein</fullName>
    </submittedName>
</protein>
<comment type="caution">
    <text evidence="1">The sequence shown here is derived from an EMBL/GenBank/DDBJ whole genome shotgun (WGS) entry which is preliminary data.</text>
</comment>
<gene>
    <name evidence="1" type="ORF">HNQ81_002083</name>
</gene>
<name>A0A840V0E4_9BACT</name>
<keyword evidence="2" id="KW-1185">Reference proteome</keyword>
<evidence type="ECO:0000313" key="1">
    <source>
        <dbReference type="EMBL" id="MBB5348348.1"/>
    </source>
</evidence>
<dbReference type="AlphaFoldDB" id="A0A840V0E4"/>